<gene>
    <name evidence="1" type="ORF">LMG3328_02283</name>
</gene>
<dbReference type="AlphaFoldDB" id="A0A2M9H3G6"/>
<dbReference type="PROSITE" id="PS51257">
    <property type="entry name" value="PROKAR_LIPOPROTEIN"/>
    <property type="match status" value="1"/>
</dbReference>
<evidence type="ECO:0000313" key="1">
    <source>
        <dbReference type="EMBL" id="CAB3861068.1"/>
    </source>
</evidence>
<proteinExistence type="predicted"/>
<accession>A0A2M9H3G6</accession>
<dbReference type="Proteomes" id="UP000494122">
    <property type="component" value="Unassembled WGS sequence"/>
</dbReference>
<protein>
    <recommendedName>
        <fullName evidence="3">Lipoprotein</fullName>
    </recommendedName>
</protein>
<evidence type="ECO:0008006" key="3">
    <source>
        <dbReference type="Google" id="ProtNLM"/>
    </source>
</evidence>
<sequence>MKLTLAALALLAALLLLGVAVACACGNDDDAREHACRCDAQADAPRAAGPWSFSNRFSLLTLPRLTVPFVHDGADCACWR</sequence>
<evidence type="ECO:0000313" key="2">
    <source>
        <dbReference type="Proteomes" id="UP000494122"/>
    </source>
</evidence>
<organism evidence="1 2">
    <name type="scientific">Achromobacter ruhlandii</name>
    <dbReference type="NCBI Taxonomy" id="72557"/>
    <lineage>
        <taxon>Bacteria</taxon>
        <taxon>Pseudomonadati</taxon>
        <taxon>Pseudomonadota</taxon>
        <taxon>Betaproteobacteria</taxon>
        <taxon>Burkholderiales</taxon>
        <taxon>Alcaligenaceae</taxon>
        <taxon>Achromobacter</taxon>
    </lineage>
</organism>
<dbReference type="EMBL" id="CADILE010000006">
    <property type="protein sequence ID" value="CAB3861068.1"/>
    <property type="molecule type" value="Genomic_DNA"/>
</dbReference>
<dbReference type="RefSeq" id="WP_100507560.1">
    <property type="nucleotide sequence ID" value="NZ_CADILE010000006.1"/>
</dbReference>
<name>A0A2M9H3G6_9BURK</name>
<reference evidence="1 2" key="1">
    <citation type="submission" date="2020-04" db="EMBL/GenBank/DDBJ databases">
        <authorList>
            <person name="De Canck E."/>
        </authorList>
    </citation>
    <scope>NUCLEOTIDE SEQUENCE [LARGE SCALE GENOMIC DNA]</scope>
    <source>
        <strain evidence="1 2">LMG 3328</strain>
    </source>
</reference>